<organism evidence="2 3">
    <name type="scientific">Tenebrio molitor</name>
    <name type="common">Yellow mealworm beetle</name>
    <dbReference type="NCBI Taxonomy" id="7067"/>
    <lineage>
        <taxon>Eukaryota</taxon>
        <taxon>Metazoa</taxon>
        <taxon>Ecdysozoa</taxon>
        <taxon>Arthropoda</taxon>
        <taxon>Hexapoda</taxon>
        <taxon>Insecta</taxon>
        <taxon>Pterygota</taxon>
        <taxon>Neoptera</taxon>
        <taxon>Endopterygota</taxon>
        <taxon>Coleoptera</taxon>
        <taxon>Polyphaga</taxon>
        <taxon>Cucujiformia</taxon>
        <taxon>Tenebrionidae</taxon>
        <taxon>Tenebrio</taxon>
    </lineage>
</organism>
<feature type="compositionally biased region" description="Basic and acidic residues" evidence="1">
    <location>
        <begin position="223"/>
        <end position="242"/>
    </location>
</feature>
<evidence type="ECO:0000256" key="1">
    <source>
        <dbReference type="SAM" id="MobiDB-lite"/>
    </source>
</evidence>
<keyword evidence="3" id="KW-1185">Reference proteome</keyword>
<reference evidence="2" key="1">
    <citation type="journal article" date="2020" name="J Insects Food Feed">
        <title>The yellow mealworm (Tenebrio molitor) genome: a resource for the emerging insects as food and feed industry.</title>
        <authorList>
            <person name="Eriksson T."/>
            <person name="Andere A."/>
            <person name="Kelstrup H."/>
            <person name="Emery V."/>
            <person name="Picard C."/>
        </authorList>
    </citation>
    <scope>NUCLEOTIDE SEQUENCE</scope>
    <source>
        <strain evidence="2">Stoneville</strain>
        <tissue evidence="2">Whole head</tissue>
    </source>
</reference>
<accession>A0A8J6H668</accession>
<comment type="caution">
    <text evidence="2">The sequence shown here is derived from an EMBL/GenBank/DDBJ whole genome shotgun (WGS) entry which is preliminary data.</text>
</comment>
<dbReference type="Proteomes" id="UP000719412">
    <property type="component" value="Unassembled WGS sequence"/>
</dbReference>
<evidence type="ECO:0000313" key="3">
    <source>
        <dbReference type="Proteomes" id="UP000719412"/>
    </source>
</evidence>
<dbReference type="AlphaFoldDB" id="A0A8J6H668"/>
<feature type="region of interest" description="Disordered" evidence="1">
    <location>
        <begin position="209"/>
        <end position="242"/>
    </location>
</feature>
<name>A0A8J6H668_TENMO</name>
<gene>
    <name evidence="2" type="ORF">GEV33_014188</name>
</gene>
<dbReference type="EMBL" id="JABDTM020028648">
    <property type="protein sequence ID" value="KAH0808602.1"/>
    <property type="molecule type" value="Genomic_DNA"/>
</dbReference>
<proteinExistence type="predicted"/>
<evidence type="ECO:0000313" key="2">
    <source>
        <dbReference type="EMBL" id="KAH0808602.1"/>
    </source>
</evidence>
<protein>
    <submittedName>
        <fullName evidence="2">Uncharacterized protein</fullName>
    </submittedName>
</protein>
<reference evidence="2" key="2">
    <citation type="submission" date="2021-08" db="EMBL/GenBank/DDBJ databases">
        <authorList>
            <person name="Eriksson T."/>
        </authorList>
    </citation>
    <scope>NUCLEOTIDE SEQUENCE</scope>
    <source>
        <strain evidence="2">Stoneville</strain>
        <tissue evidence="2">Whole head</tissue>
    </source>
</reference>
<sequence>MVSFVEYLAALSVKDVLKLCVDRRFISHSVLRKVQDHIAVRVARGENIDAEDRASYDRLRTQVGLRGGTDASVALNTVPPQKSAALDVSIRPLSGVSEPLQDPPSFSAEIRDDDLDVLMNIIEQCEADAAVALNVMHAPKSRALEAPPRPHADVSDPMLRAAPFSPEINDADLDMLMNIIDDELGYGDNTTKSDESVVLNQKQLPRGTIPSGTEAKVLPTAKKASESPRFQPDKNICDSGDKLDTKEKKKKKFATNAVKF</sequence>